<gene>
    <name evidence="3" type="ORF">HC757_10115</name>
</gene>
<accession>A0A972JMV8</accession>
<proteinExistence type="predicted"/>
<evidence type="ECO:0000256" key="1">
    <source>
        <dbReference type="SAM" id="SignalP"/>
    </source>
</evidence>
<keyword evidence="4" id="KW-1185">Reference proteome</keyword>
<organism evidence="3 4">
    <name type="scientific">Shewanella salipaludis</name>
    <dbReference type="NCBI Taxonomy" id="2723052"/>
    <lineage>
        <taxon>Bacteria</taxon>
        <taxon>Pseudomonadati</taxon>
        <taxon>Pseudomonadota</taxon>
        <taxon>Gammaproteobacteria</taxon>
        <taxon>Alteromonadales</taxon>
        <taxon>Shewanellaceae</taxon>
        <taxon>Shewanella</taxon>
    </lineage>
</organism>
<reference evidence="3" key="1">
    <citation type="submission" date="2020-04" db="EMBL/GenBank/DDBJ databases">
        <title>Description of Shewanella salipaludis sp. nov., isolated from a salt marsh.</title>
        <authorList>
            <person name="Park S."/>
            <person name="Yoon J.-H."/>
        </authorList>
    </citation>
    <scope>NUCLEOTIDE SEQUENCE</scope>
    <source>
        <strain evidence="3">SHSM-M6</strain>
    </source>
</reference>
<evidence type="ECO:0000259" key="2">
    <source>
        <dbReference type="Pfam" id="PF14534"/>
    </source>
</evidence>
<feature type="signal peptide" evidence="1">
    <location>
        <begin position="1"/>
        <end position="25"/>
    </location>
</feature>
<feature type="chain" id="PRO_5037362785" evidence="1">
    <location>
        <begin position="26"/>
        <end position="172"/>
    </location>
</feature>
<dbReference type="Pfam" id="PF14534">
    <property type="entry name" value="DUF4440"/>
    <property type="match status" value="1"/>
</dbReference>
<name>A0A972JMV8_9GAMM</name>
<comment type="caution">
    <text evidence="3">The sequence shown here is derived from an EMBL/GenBank/DDBJ whole genome shotgun (WGS) entry which is preliminary data.</text>
</comment>
<sequence length="172" mass="18924">MRITHRTFSIALALFALMSSGCVLKEAVPDSVDGLRSGALFEELAHMDSILFDASFASCDAAKANTIFADDVEFYHDQAGFTAGEQVRENTRQLIASCPGTRGITRTVVPGSLRVYPIEGYGAVQIGVHRFDEYGAATSTLAQFIHLWHFQHGQWRLARVLSLDHRAVNARP</sequence>
<feature type="domain" description="DUF4440" evidence="2">
    <location>
        <begin position="54"/>
        <end position="157"/>
    </location>
</feature>
<dbReference type="Proteomes" id="UP000737113">
    <property type="component" value="Unassembled WGS sequence"/>
</dbReference>
<keyword evidence="1" id="KW-0732">Signal</keyword>
<evidence type="ECO:0000313" key="3">
    <source>
        <dbReference type="EMBL" id="NMH65526.1"/>
    </source>
</evidence>
<dbReference type="EMBL" id="JAAXYH010000006">
    <property type="protein sequence ID" value="NMH65526.1"/>
    <property type="molecule type" value="Genomic_DNA"/>
</dbReference>
<dbReference type="InterPro" id="IPR032710">
    <property type="entry name" value="NTF2-like_dom_sf"/>
</dbReference>
<dbReference type="InterPro" id="IPR027843">
    <property type="entry name" value="DUF4440"/>
</dbReference>
<dbReference type="Gene3D" id="3.10.450.50">
    <property type="match status" value="1"/>
</dbReference>
<dbReference type="AlphaFoldDB" id="A0A972JMV8"/>
<dbReference type="SUPFAM" id="SSF54427">
    <property type="entry name" value="NTF2-like"/>
    <property type="match status" value="1"/>
</dbReference>
<evidence type="ECO:0000313" key="4">
    <source>
        <dbReference type="Proteomes" id="UP000737113"/>
    </source>
</evidence>
<dbReference type="PROSITE" id="PS51257">
    <property type="entry name" value="PROKAR_LIPOPROTEIN"/>
    <property type="match status" value="1"/>
</dbReference>
<protein>
    <submittedName>
        <fullName evidence="3">Nuclear transport factor 2 family protein</fullName>
    </submittedName>
</protein>